<dbReference type="Proteomes" id="UP000237347">
    <property type="component" value="Unassembled WGS sequence"/>
</dbReference>
<gene>
    <name evidence="2" type="ORF">CFP56_035456</name>
</gene>
<dbReference type="InterPro" id="IPR057135">
    <property type="entry name" value="At4g27190-like_LRR"/>
</dbReference>
<evidence type="ECO:0000313" key="2">
    <source>
        <dbReference type="EMBL" id="KAK7823416.1"/>
    </source>
</evidence>
<dbReference type="Pfam" id="PF23247">
    <property type="entry name" value="LRR_RPS2"/>
    <property type="match status" value="1"/>
</dbReference>
<evidence type="ECO:0000259" key="1">
    <source>
        <dbReference type="Pfam" id="PF23247"/>
    </source>
</evidence>
<dbReference type="AlphaFoldDB" id="A0AAW0JBC5"/>
<keyword evidence="3" id="KW-1185">Reference proteome</keyword>
<protein>
    <recommendedName>
        <fullName evidence="1">Disease resistance protein At4g27190-like leucine-rich repeats domain-containing protein</fullName>
    </recommendedName>
</protein>
<reference evidence="2 3" key="1">
    <citation type="journal article" date="2018" name="Sci. Data">
        <title>The draft genome sequence of cork oak.</title>
        <authorList>
            <person name="Ramos A.M."/>
            <person name="Usie A."/>
            <person name="Barbosa P."/>
            <person name="Barros P.M."/>
            <person name="Capote T."/>
            <person name="Chaves I."/>
            <person name="Simoes F."/>
            <person name="Abreu I."/>
            <person name="Carrasquinho I."/>
            <person name="Faro C."/>
            <person name="Guimaraes J.B."/>
            <person name="Mendonca D."/>
            <person name="Nobrega F."/>
            <person name="Rodrigues L."/>
            <person name="Saibo N.J.M."/>
            <person name="Varela M.C."/>
            <person name="Egas C."/>
            <person name="Matos J."/>
            <person name="Miguel C.M."/>
            <person name="Oliveira M.M."/>
            <person name="Ricardo C.P."/>
            <person name="Goncalves S."/>
        </authorList>
    </citation>
    <scope>NUCLEOTIDE SEQUENCE [LARGE SCALE GENOMIC DNA]</scope>
    <source>
        <strain evidence="3">cv. HL8</strain>
    </source>
</reference>
<dbReference type="EMBL" id="PKMF04000633">
    <property type="protein sequence ID" value="KAK7823416.1"/>
    <property type="molecule type" value="Genomic_DNA"/>
</dbReference>
<feature type="domain" description="Disease resistance protein At4g27190-like leucine-rich repeats" evidence="1">
    <location>
        <begin position="123"/>
        <end position="169"/>
    </location>
</feature>
<proteinExistence type="predicted"/>
<sequence>MKSEIINSELISVLLASNQSIYTVNYRIGYCPKFTSKLDPLGFFAQCLHCVPRGKNYGPKVMSNQGTTNKSQENSSVYKEACIYELSQIFPMDPINASNGGTLNTLKDPRLCDTNDSPSKIWSLFPSHMIESLKNLESIDFYGCHSLEVIFELEESHMALVDQLRKLELC</sequence>
<organism evidence="2 3">
    <name type="scientific">Quercus suber</name>
    <name type="common">Cork oak</name>
    <dbReference type="NCBI Taxonomy" id="58331"/>
    <lineage>
        <taxon>Eukaryota</taxon>
        <taxon>Viridiplantae</taxon>
        <taxon>Streptophyta</taxon>
        <taxon>Embryophyta</taxon>
        <taxon>Tracheophyta</taxon>
        <taxon>Spermatophyta</taxon>
        <taxon>Magnoliopsida</taxon>
        <taxon>eudicotyledons</taxon>
        <taxon>Gunneridae</taxon>
        <taxon>Pentapetalae</taxon>
        <taxon>rosids</taxon>
        <taxon>fabids</taxon>
        <taxon>Fagales</taxon>
        <taxon>Fagaceae</taxon>
        <taxon>Quercus</taxon>
    </lineage>
</organism>
<name>A0AAW0JBC5_QUESU</name>
<accession>A0AAW0JBC5</accession>
<comment type="caution">
    <text evidence="2">The sequence shown here is derived from an EMBL/GenBank/DDBJ whole genome shotgun (WGS) entry which is preliminary data.</text>
</comment>
<evidence type="ECO:0000313" key="3">
    <source>
        <dbReference type="Proteomes" id="UP000237347"/>
    </source>
</evidence>